<dbReference type="AlphaFoldDB" id="E9CN30"/>
<organism evidence="1 2">
    <name type="scientific">Serratia symbiotica str. Tucson</name>
    <dbReference type="NCBI Taxonomy" id="914128"/>
    <lineage>
        <taxon>Bacteria</taxon>
        <taxon>Pseudomonadati</taxon>
        <taxon>Pseudomonadota</taxon>
        <taxon>Gammaproteobacteria</taxon>
        <taxon>Enterobacterales</taxon>
        <taxon>Yersiniaceae</taxon>
        <taxon>Serratia</taxon>
        <taxon>Serratia symbiotica</taxon>
    </lineage>
</organism>
<dbReference type="EMBL" id="GL636117">
    <property type="protein sequence ID" value="EFW12083.1"/>
    <property type="molecule type" value="Genomic_DNA"/>
</dbReference>
<name>E9CN30_9GAMM</name>
<keyword evidence="2" id="KW-1185">Reference proteome</keyword>
<protein>
    <submittedName>
        <fullName evidence="1">Uncharacterized protein</fullName>
    </submittedName>
</protein>
<sequence>MPLLGHSGQHFIDILPIINDGEDVKPFRSHSSKQLALTQRLPCCKQVYVLYLYTVNTEQDFCGGDVVPAY</sequence>
<dbReference type="Proteomes" id="UP000013568">
    <property type="component" value="Unassembled WGS sequence"/>
</dbReference>
<dbReference type="HOGENOM" id="CLU_2755620_0_0_6"/>
<proteinExistence type="predicted"/>
<accession>E9CN30</accession>
<evidence type="ECO:0000313" key="2">
    <source>
        <dbReference type="Proteomes" id="UP000013568"/>
    </source>
</evidence>
<reference evidence="2" key="1">
    <citation type="journal article" date="2011" name="Genome Biol. Evol.">
        <title>Massive genomic decay in Serratia symbiotica, a recently evolved symbiont of aphids.</title>
        <authorList>
            <person name="Burke G.R."/>
            <person name="Moran N.A."/>
        </authorList>
    </citation>
    <scope>NUCLEOTIDE SEQUENCE [LARGE SCALE GENOMIC DNA]</scope>
    <source>
        <strain evidence="2">Tucson</strain>
    </source>
</reference>
<gene>
    <name evidence="1" type="ORF">SSYM_1734</name>
</gene>
<evidence type="ECO:0000313" key="1">
    <source>
        <dbReference type="EMBL" id="EFW12083.1"/>
    </source>
</evidence>